<name>A0ABP9LL89_9GAMM</name>
<protein>
    <recommendedName>
        <fullName evidence="3">Sel1 repeat family protein</fullName>
    </recommendedName>
</protein>
<organism evidence="1 2">
    <name type="scientific">Lysobacter panacisoli</name>
    <dbReference type="NCBI Taxonomy" id="1255263"/>
    <lineage>
        <taxon>Bacteria</taxon>
        <taxon>Pseudomonadati</taxon>
        <taxon>Pseudomonadota</taxon>
        <taxon>Gammaproteobacteria</taxon>
        <taxon>Lysobacterales</taxon>
        <taxon>Lysobacteraceae</taxon>
        <taxon>Lysobacter</taxon>
    </lineage>
</organism>
<keyword evidence="2" id="KW-1185">Reference proteome</keyword>
<reference evidence="2" key="1">
    <citation type="journal article" date="2019" name="Int. J. Syst. Evol. Microbiol.">
        <title>The Global Catalogue of Microorganisms (GCM) 10K type strain sequencing project: providing services to taxonomists for standard genome sequencing and annotation.</title>
        <authorList>
            <consortium name="The Broad Institute Genomics Platform"/>
            <consortium name="The Broad Institute Genome Sequencing Center for Infectious Disease"/>
            <person name="Wu L."/>
            <person name="Ma J."/>
        </authorList>
    </citation>
    <scope>NUCLEOTIDE SEQUENCE [LARGE SCALE GENOMIC DNA]</scope>
    <source>
        <strain evidence="2">JCM 19212</strain>
    </source>
</reference>
<dbReference type="InterPro" id="IPR006597">
    <property type="entry name" value="Sel1-like"/>
</dbReference>
<evidence type="ECO:0008006" key="3">
    <source>
        <dbReference type="Google" id="ProtNLM"/>
    </source>
</evidence>
<gene>
    <name evidence="1" type="ORF">GCM10025759_30470</name>
</gene>
<evidence type="ECO:0000313" key="2">
    <source>
        <dbReference type="Proteomes" id="UP001501083"/>
    </source>
</evidence>
<dbReference type="Gene3D" id="1.25.40.10">
    <property type="entry name" value="Tetratricopeptide repeat domain"/>
    <property type="match status" value="1"/>
</dbReference>
<dbReference type="EMBL" id="BAABKY010000004">
    <property type="protein sequence ID" value="GAA5080786.1"/>
    <property type="molecule type" value="Genomic_DNA"/>
</dbReference>
<dbReference type="SUPFAM" id="SSF81901">
    <property type="entry name" value="HCP-like"/>
    <property type="match status" value="1"/>
</dbReference>
<comment type="caution">
    <text evidence="1">The sequence shown here is derived from an EMBL/GenBank/DDBJ whole genome shotgun (WGS) entry which is preliminary data.</text>
</comment>
<dbReference type="PANTHER" id="PTHR11102">
    <property type="entry name" value="SEL-1-LIKE PROTEIN"/>
    <property type="match status" value="1"/>
</dbReference>
<evidence type="ECO:0000313" key="1">
    <source>
        <dbReference type="EMBL" id="GAA5080786.1"/>
    </source>
</evidence>
<dbReference type="InterPro" id="IPR050767">
    <property type="entry name" value="Sel1_AlgK"/>
</dbReference>
<accession>A0ABP9LL89</accession>
<dbReference type="SMART" id="SM00671">
    <property type="entry name" value="SEL1"/>
    <property type="match status" value="3"/>
</dbReference>
<dbReference type="Pfam" id="PF08238">
    <property type="entry name" value="Sel1"/>
    <property type="match status" value="4"/>
</dbReference>
<dbReference type="Proteomes" id="UP001501083">
    <property type="component" value="Unassembled WGS sequence"/>
</dbReference>
<sequence length="193" mass="21097">MLMSASDPKRTYKAAQEQWVKSLENVELNAHAAWDKGLGKQALKLFQKGAGAGLVGCMLNLGYFYDVGIGTSSDKTTAMHWYKRAYRRGDAAAASNIAVLYQEQGRNRLAFGWYARSAALGDGDSSLELAKMSLAGLGVRRSVQRARRYLKAALSSACITQEGLEQAGALMRELVHRGRSYRSINAKVIRSSS</sequence>
<dbReference type="InterPro" id="IPR011990">
    <property type="entry name" value="TPR-like_helical_dom_sf"/>
</dbReference>
<dbReference type="PANTHER" id="PTHR11102:SF160">
    <property type="entry name" value="ERAD-ASSOCIATED E3 UBIQUITIN-PROTEIN LIGASE COMPONENT HRD3"/>
    <property type="match status" value="1"/>
</dbReference>
<proteinExistence type="predicted"/>